<organism evidence="1 2">
    <name type="scientific">Cucurbitaria berberidis CBS 394.84</name>
    <dbReference type="NCBI Taxonomy" id="1168544"/>
    <lineage>
        <taxon>Eukaryota</taxon>
        <taxon>Fungi</taxon>
        <taxon>Dikarya</taxon>
        <taxon>Ascomycota</taxon>
        <taxon>Pezizomycotina</taxon>
        <taxon>Dothideomycetes</taxon>
        <taxon>Pleosporomycetidae</taxon>
        <taxon>Pleosporales</taxon>
        <taxon>Pleosporineae</taxon>
        <taxon>Cucurbitariaceae</taxon>
        <taxon>Cucurbitaria</taxon>
    </lineage>
</organism>
<sequence length="281" mass="30866">MAVQCGALTENIALLALCDTTLEPMIEDHPPPEKSPEIDSYKLSFQHEQQVTEAFAVLLANTDDPNKVGAICLEEQPDGLLIRTAVNSGDQKDRKASFERIARALESCTAGPSAQRDEETFFGEIIAACQSRLLGRLRSSNAKPARKAGKQAILTKLCDGVRLLDGFPTRPPQLALVKNHISLLEDAFTRLESLSYVDAHSEPGRQILKSILLSIEQMLASTDIKTLLGLIPKNIPAWSGIASQSLARSLKSLAQYQDAAHYLLRRACRDPTFRHLRIADV</sequence>
<comment type="caution">
    <text evidence="1">The sequence shown here is derived from an EMBL/GenBank/DDBJ whole genome shotgun (WGS) entry which is preliminary data.</text>
</comment>
<feature type="non-terminal residue" evidence="1">
    <location>
        <position position="281"/>
    </location>
</feature>
<proteinExistence type="predicted"/>
<dbReference type="Proteomes" id="UP000800039">
    <property type="component" value="Unassembled WGS sequence"/>
</dbReference>
<keyword evidence="2" id="KW-1185">Reference proteome</keyword>
<reference evidence="1" key="1">
    <citation type="submission" date="2020-01" db="EMBL/GenBank/DDBJ databases">
        <authorList>
            <consortium name="DOE Joint Genome Institute"/>
            <person name="Haridas S."/>
            <person name="Albert R."/>
            <person name="Binder M."/>
            <person name="Bloem J."/>
            <person name="Labutti K."/>
            <person name="Salamov A."/>
            <person name="Andreopoulos B."/>
            <person name="Baker S.E."/>
            <person name="Barry K."/>
            <person name="Bills G."/>
            <person name="Bluhm B.H."/>
            <person name="Cannon C."/>
            <person name="Castanera R."/>
            <person name="Culley D.E."/>
            <person name="Daum C."/>
            <person name="Ezra D."/>
            <person name="Gonzalez J.B."/>
            <person name="Henrissat B."/>
            <person name="Kuo A."/>
            <person name="Liang C."/>
            <person name="Lipzen A."/>
            <person name="Lutzoni F."/>
            <person name="Magnuson J."/>
            <person name="Mondo S."/>
            <person name="Nolan M."/>
            <person name="Ohm R."/>
            <person name="Pangilinan J."/>
            <person name="Park H.-J."/>
            <person name="Ramirez L."/>
            <person name="Alfaro M."/>
            <person name="Sun H."/>
            <person name="Tritt A."/>
            <person name="Yoshinaga Y."/>
            <person name="Zwiers L.-H."/>
            <person name="Turgeon B.G."/>
            <person name="Goodwin S.B."/>
            <person name="Spatafora J.W."/>
            <person name="Crous P.W."/>
            <person name="Grigoriev I.V."/>
        </authorList>
    </citation>
    <scope>NUCLEOTIDE SEQUENCE</scope>
    <source>
        <strain evidence="1">CBS 394.84</strain>
    </source>
</reference>
<evidence type="ECO:0000313" key="1">
    <source>
        <dbReference type="EMBL" id="KAF1847189.1"/>
    </source>
</evidence>
<dbReference type="EMBL" id="ML976615">
    <property type="protein sequence ID" value="KAF1847189.1"/>
    <property type="molecule type" value="Genomic_DNA"/>
</dbReference>
<dbReference type="OrthoDB" id="4851849at2759"/>
<dbReference type="GeneID" id="63845708"/>
<accession>A0A9P4LAH0</accession>
<protein>
    <submittedName>
        <fullName evidence="1">Uncharacterized protein</fullName>
    </submittedName>
</protein>
<name>A0A9P4LAH0_9PLEO</name>
<gene>
    <name evidence="1" type="ORF">K460DRAFT_280998</name>
</gene>
<dbReference type="RefSeq" id="XP_040789752.1">
    <property type="nucleotide sequence ID" value="XM_040928455.1"/>
</dbReference>
<evidence type="ECO:0000313" key="2">
    <source>
        <dbReference type="Proteomes" id="UP000800039"/>
    </source>
</evidence>
<dbReference type="AlphaFoldDB" id="A0A9P4LAH0"/>